<feature type="compositionally biased region" description="Acidic residues" evidence="5">
    <location>
        <begin position="200"/>
        <end position="255"/>
    </location>
</feature>
<dbReference type="GO" id="GO:0043161">
    <property type="term" value="P:proteasome-mediated ubiquitin-dependent protein catabolic process"/>
    <property type="evidence" value="ECO:0007669"/>
    <property type="project" value="TreeGrafter"/>
</dbReference>
<evidence type="ECO:0000256" key="1">
    <source>
        <dbReference type="ARBA" id="ARBA00022723"/>
    </source>
</evidence>
<dbReference type="PANTHER" id="PTHR22763">
    <property type="entry name" value="RING ZINC FINGER PROTEIN"/>
    <property type="match status" value="1"/>
</dbReference>
<feature type="compositionally biased region" description="Low complexity" evidence="5">
    <location>
        <begin position="256"/>
        <end position="265"/>
    </location>
</feature>
<dbReference type="GO" id="GO:0061630">
    <property type="term" value="F:ubiquitin protein ligase activity"/>
    <property type="evidence" value="ECO:0007669"/>
    <property type="project" value="TreeGrafter"/>
</dbReference>
<dbReference type="Pfam" id="PF13639">
    <property type="entry name" value="zf-RING_2"/>
    <property type="match status" value="1"/>
</dbReference>
<dbReference type="EMBL" id="JAPEUY010000007">
    <property type="protein sequence ID" value="KAJ4371568.1"/>
    <property type="molecule type" value="Genomic_DNA"/>
</dbReference>
<dbReference type="Gene3D" id="3.30.40.10">
    <property type="entry name" value="Zinc/RING finger domain, C3HC4 (zinc finger)"/>
    <property type="match status" value="1"/>
</dbReference>
<evidence type="ECO:0000256" key="4">
    <source>
        <dbReference type="PROSITE-ProRule" id="PRU00175"/>
    </source>
</evidence>
<dbReference type="GO" id="GO:0008270">
    <property type="term" value="F:zinc ion binding"/>
    <property type="evidence" value="ECO:0007669"/>
    <property type="project" value="UniProtKB-KW"/>
</dbReference>
<evidence type="ECO:0000313" key="7">
    <source>
        <dbReference type="EMBL" id="KAJ4371568.1"/>
    </source>
</evidence>
<dbReference type="InterPro" id="IPR001841">
    <property type="entry name" value="Znf_RING"/>
</dbReference>
<organism evidence="7 8">
    <name type="scientific">Neocucurbitaria cava</name>
    <dbReference type="NCBI Taxonomy" id="798079"/>
    <lineage>
        <taxon>Eukaryota</taxon>
        <taxon>Fungi</taxon>
        <taxon>Dikarya</taxon>
        <taxon>Ascomycota</taxon>
        <taxon>Pezizomycotina</taxon>
        <taxon>Dothideomycetes</taxon>
        <taxon>Pleosporomycetidae</taxon>
        <taxon>Pleosporales</taxon>
        <taxon>Pleosporineae</taxon>
        <taxon>Cucurbitariaceae</taxon>
        <taxon>Neocucurbitaria</taxon>
    </lineage>
</organism>
<keyword evidence="2 4" id="KW-0863">Zinc-finger</keyword>
<feature type="region of interest" description="Disordered" evidence="5">
    <location>
        <begin position="159"/>
        <end position="282"/>
    </location>
</feature>
<dbReference type="AlphaFoldDB" id="A0A9W8Y975"/>
<sequence>MTVFASKTAFTTLGLAAIPPSHAHASQDCAICLQPLHLSPFQTDHYLPAGSNSHSHWVQQQTAHHPAVRILRCNHLLGTECLYAWLSVGNTCPVCKTLLFEAPREEQQQRQQQTITQRDVDEILRELGPVYGMDRVLRVLVGYLERGDLLGMGLIGGRGSGSGSGSATARGGAGAGGRGRQEGEHAADDEAEFMLRGEDFWDDETEEEEGDGAYEWDSDEEGEGEQSGVEEDDDDTLAGEEEEGDDDAEQVEDVENATAAAAAAAGDDKEEEDEETDWENED</sequence>
<dbReference type="InterPro" id="IPR050731">
    <property type="entry name" value="HRD1_E3_ubiq-ligases"/>
</dbReference>
<feature type="domain" description="RING-type" evidence="6">
    <location>
        <begin position="29"/>
        <end position="96"/>
    </location>
</feature>
<accession>A0A9W8Y975</accession>
<dbReference type="SUPFAM" id="SSF57850">
    <property type="entry name" value="RING/U-box"/>
    <property type="match status" value="1"/>
</dbReference>
<evidence type="ECO:0000256" key="2">
    <source>
        <dbReference type="ARBA" id="ARBA00022771"/>
    </source>
</evidence>
<dbReference type="GO" id="GO:0012505">
    <property type="term" value="C:endomembrane system"/>
    <property type="evidence" value="ECO:0007669"/>
    <property type="project" value="TreeGrafter"/>
</dbReference>
<name>A0A9W8Y975_9PLEO</name>
<feature type="compositionally biased region" description="Basic and acidic residues" evidence="5">
    <location>
        <begin position="179"/>
        <end position="199"/>
    </location>
</feature>
<keyword evidence="3" id="KW-0862">Zinc</keyword>
<keyword evidence="1" id="KW-0479">Metal-binding</keyword>
<reference evidence="7" key="1">
    <citation type="submission" date="2022-10" db="EMBL/GenBank/DDBJ databases">
        <title>Tapping the CABI collections for fungal endophytes: first genome assemblies for Collariella, Neodidymelliopsis, Ascochyta clinopodiicola, Didymella pomorum, Didymosphaeria variabile, Neocosmospora piperis and Neocucurbitaria cava.</title>
        <authorList>
            <person name="Hill R."/>
        </authorList>
    </citation>
    <scope>NUCLEOTIDE SEQUENCE</scope>
    <source>
        <strain evidence="7">IMI 356814</strain>
    </source>
</reference>
<gene>
    <name evidence="7" type="ORF">N0V83_004787</name>
</gene>
<feature type="compositionally biased region" description="Acidic residues" evidence="5">
    <location>
        <begin position="268"/>
        <end position="282"/>
    </location>
</feature>
<protein>
    <recommendedName>
        <fullName evidence="6">RING-type domain-containing protein</fullName>
    </recommendedName>
</protein>
<dbReference type="PROSITE" id="PS50089">
    <property type="entry name" value="ZF_RING_2"/>
    <property type="match status" value="1"/>
</dbReference>
<proteinExistence type="predicted"/>
<dbReference type="InterPro" id="IPR013083">
    <property type="entry name" value="Znf_RING/FYVE/PHD"/>
</dbReference>
<evidence type="ECO:0000256" key="3">
    <source>
        <dbReference type="ARBA" id="ARBA00022833"/>
    </source>
</evidence>
<comment type="caution">
    <text evidence="7">The sequence shown here is derived from an EMBL/GenBank/DDBJ whole genome shotgun (WGS) entry which is preliminary data.</text>
</comment>
<evidence type="ECO:0000259" key="6">
    <source>
        <dbReference type="PROSITE" id="PS50089"/>
    </source>
</evidence>
<dbReference type="Proteomes" id="UP001140560">
    <property type="component" value="Unassembled WGS sequence"/>
</dbReference>
<dbReference type="OrthoDB" id="2849579at2759"/>
<evidence type="ECO:0000313" key="8">
    <source>
        <dbReference type="Proteomes" id="UP001140560"/>
    </source>
</evidence>
<keyword evidence="8" id="KW-1185">Reference proteome</keyword>
<evidence type="ECO:0000256" key="5">
    <source>
        <dbReference type="SAM" id="MobiDB-lite"/>
    </source>
</evidence>